<dbReference type="RefSeq" id="WP_012568336.1">
    <property type="nucleotide sequence ID" value="NZ_JBHTCM010000018.1"/>
</dbReference>
<dbReference type="SUPFAM" id="SSF52833">
    <property type="entry name" value="Thioredoxin-like"/>
    <property type="match status" value="1"/>
</dbReference>
<dbReference type="SUPFAM" id="SSF47616">
    <property type="entry name" value="GST C-terminal domain-like"/>
    <property type="match status" value="1"/>
</dbReference>
<name>A0ABW2KZ47_9PROT</name>
<dbReference type="PROSITE" id="PS50404">
    <property type="entry name" value="GST_NTER"/>
    <property type="match status" value="1"/>
</dbReference>
<evidence type="ECO:0000313" key="3">
    <source>
        <dbReference type="EMBL" id="MFC7334610.1"/>
    </source>
</evidence>
<sequence length="215" mass="24766">MLRLYDNLSSGNGYKVRWMLAQLGLPHERVELDIDRGDSRTPQFLAVNPNGRVPVLRLGPGDHLAESNAILRWLAEGTPFWPDGRREKAAVLQWLFWEQYSHEPNVATARFWITHRFEMTPERVHALVLKREQGYAALRQMEAHLMRHDWMVGDRCTIADVALYAYTHVAEEGGFELDRFPAVLRWLDRFAAQPGHIRITDPTGTDVPFDPDLLA</sequence>
<feature type="domain" description="GST N-terminal" evidence="1">
    <location>
        <begin position="1"/>
        <end position="82"/>
    </location>
</feature>
<dbReference type="SFLD" id="SFLDS00019">
    <property type="entry name" value="Glutathione_Transferase_(cytos"/>
    <property type="match status" value="1"/>
</dbReference>
<dbReference type="PROSITE" id="PS50405">
    <property type="entry name" value="GST_CTER"/>
    <property type="match status" value="1"/>
</dbReference>
<dbReference type="InterPro" id="IPR010987">
    <property type="entry name" value="Glutathione-S-Trfase_C-like"/>
</dbReference>
<dbReference type="InterPro" id="IPR036282">
    <property type="entry name" value="Glutathione-S-Trfase_C_sf"/>
</dbReference>
<dbReference type="Gene3D" id="1.20.1050.10">
    <property type="match status" value="1"/>
</dbReference>
<dbReference type="EMBL" id="JBHTCM010000018">
    <property type="protein sequence ID" value="MFC7334610.1"/>
    <property type="molecule type" value="Genomic_DNA"/>
</dbReference>
<reference evidence="4" key="1">
    <citation type="journal article" date="2019" name="Int. J. Syst. Evol. Microbiol.">
        <title>The Global Catalogue of Microorganisms (GCM) 10K type strain sequencing project: providing services to taxonomists for standard genome sequencing and annotation.</title>
        <authorList>
            <consortium name="The Broad Institute Genomics Platform"/>
            <consortium name="The Broad Institute Genome Sequencing Center for Infectious Disease"/>
            <person name="Wu L."/>
            <person name="Ma J."/>
        </authorList>
    </citation>
    <scope>NUCLEOTIDE SEQUENCE [LARGE SCALE GENOMIC DNA]</scope>
    <source>
        <strain evidence="4">CGMCC 1.16275</strain>
    </source>
</reference>
<gene>
    <name evidence="3" type="ORF">ACFQPS_15690</name>
</gene>
<dbReference type="PANTHER" id="PTHR44051:SF2">
    <property type="entry name" value="HYPOTHETICAL GLUTATHIONE S-TRANSFERASE LIKE PROTEIN"/>
    <property type="match status" value="1"/>
</dbReference>
<dbReference type="SFLD" id="SFLDG01151">
    <property type="entry name" value="Main.2:_Nu-like"/>
    <property type="match status" value="1"/>
</dbReference>
<dbReference type="InterPro" id="IPR004045">
    <property type="entry name" value="Glutathione_S-Trfase_N"/>
</dbReference>
<dbReference type="Proteomes" id="UP001596456">
    <property type="component" value="Unassembled WGS sequence"/>
</dbReference>
<dbReference type="InterPro" id="IPR004046">
    <property type="entry name" value="GST_C"/>
</dbReference>
<evidence type="ECO:0000259" key="1">
    <source>
        <dbReference type="PROSITE" id="PS50404"/>
    </source>
</evidence>
<dbReference type="CDD" id="cd03056">
    <property type="entry name" value="GST_N_4"/>
    <property type="match status" value="1"/>
</dbReference>
<evidence type="ECO:0000259" key="2">
    <source>
        <dbReference type="PROSITE" id="PS50405"/>
    </source>
</evidence>
<dbReference type="SFLD" id="SFLDG00358">
    <property type="entry name" value="Main_(cytGST)"/>
    <property type="match status" value="1"/>
</dbReference>
<dbReference type="Gene3D" id="3.40.30.10">
    <property type="entry name" value="Glutaredoxin"/>
    <property type="match status" value="1"/>
</dbReference>
<dbReference type="InterPro" id="IPR040079">
    <property type="entry name" value="Glutathione_S-Trfase"/>
</dbReference>
<protein>
    <submittedName>
        <fullName evidence="3">Glutathione S-transferase family protein</fullName>
    </submittedName>
</protein>
<feature type="domain" description="GST C-terminal" evidence="2">
    <location>
        <begin position="84"/>
        <end position="209"/>
    </location>
</feature>
<dbReference type="Pfam" id="PF00043">
    <property type="entry name" value="GST_C"/>
    <property type="match status" value="1"/>
</dbReference>
<proteinExistence type="predicted"/>
<dbReference type="Pfam" id="PF13409">
    <property type="entry name" value="GST_N_2"/>
    <property type="match status" value="1"/>
</dbReference>
<evidence type="ECO:0000313" key="4">
    <source>
        <dbReference type="Proteomes" id="UP001596456"/>
    </source>
</evidence>
<keyword evidence="4" id="KW-1185">Reference proteome</keyword>
<dbReference type="InterPro" id="IPR036249">
    <property type="entry name" value="Thioredoxin-like_sf"/>
</dbReference>
<organism evidence="3 4">
    <name type="scientific">Rhodocista pekingensis</name>
    <dbReference type="NCBI Taxonomy" id="201185"/>
    <lineage>
        <taxon>Bacteria</taxon>
        <taxon>Pseudomonadati</taxon>
        <taxon>Pseudomonadota</taxon>
        <taxon>Alphaproteobacteria</taxon>
        <taxon>Rhodospirillales</taxon>
        <taxon>Azospirillaceae</taxon>
        <taxon>Rhodocista</taxon>
    </lineage>
</organism>
<comment type="caution">
    <text evidence="3">The sequence shown here is derived from an EMBL/GenBank/DDBJ whole genome shotgun (WGS) entry which is preliminary data.</text>
</comment>
<dbReference type="SFLD" id="SFLDG01150">
    <property type="entry name" value="Main.1:_Beta-like"/>
    <property type="match status" value="1"/>
</dbReference>
<accession>A0ABW2KZ47</accession>
<dbReference type="PANTHER" id="PTHR44051">
    <property type="entry name" value="GLUTATHIONE S-TRANSFERASE-RELATED"/>
    <property type="match status" value="1"/>
</dbReference>